<name>A0A386WS84_9ACTN</name>
<organism evidence="1 2">
    <name type="scientific">Micromonospora tulbaghiae</name>
    <dbReference type="NCBI Taxonomy" id="479978"/>
    <lineage>
        <taxon>Bacteria</taxon>
        <taxon>Bacillati</taxon>
        <taxon>Actinomycetota</taxon>
        <taxon>Actinomycetes</taxon>
        <taxon>Micromonosporales</taxon>
        <taxon>Micromonosporaceae</taxon>
        <taxon>Micromonospora</taxon>
    </lineage>
</organism>
<dbReference type="EMBL" id="CP024087">
    <property type="protein sequence ID" value="AYF30792.1"/>
    <property type="molecule type" value="Genomic_DNA"/>
</dbReference>
<sequence>MRTAVTLNGADNVGKTTNARWLASAMPDVEFTGTVDRWDRRWAEVSRRDFSQWWFVDSTTDEHIDLVFSSHAARCAGGGPLALEDRGWPMLVATCAATAAVKNGTSTAEALAHVEARARRYAPAPRRELHLLLRHSDQPVAEAHHAVAREPVPATERYVEYQRRLAEAIDLQVDGGEYEAMVVRGDRPLLDVQREIREALTQLDVPVVPLPPDRIQHLWVLAGMSESGKSTVGQLLRTEHTATRLKIGYLMQLAADRPGVADPYREWDELTQAQMLTEEILRFAALNPGSHRISLESAHRFDATAHLRRIWGERCEIVFLRLPDGLRAQRATETMESLSARDAIKRSRGADRIASIADTVIDNGRSLAALKPAVTEVVHRRSGARVPPHADTAIPEALQPVLADCVARLTDSETALVAATGSLAHQGWQSGWSDIDLLVVRDTLPLHWLQTRRVPQSGPAGEKIALSSFTTREMLTGLVPPRVLHAVRQIAHDGRGLLYRRSNLVLNAFDAPTDDRASRSELPLVAMVLRRLAAKPEPDIRAVYKHVVLIMKIILRADGVNLDASEEVRLAFTTSHPDADIDLPAVTEVSDDRWRQDESLSHRVRGAAAKILAYHDVLGCSVASNTPQTEGSDLR</sequence>
<dbReference type="SUPFAM" id="SSF52540">
    <property type="entry name" value="P-loop containing nucleoside triphosphate hydrolases"/>
    <property type="match status" value="1"/>
</dbReference>
<dbReference type="Gene3D" id="3.40.50.300">
    <property type="entry name" value="P-loop containing nucleotide triphosphate hydrolases"/>
    <property type="match status" value="1"/>
</dbReference>
<proteinExistence type="predicted"/>
<protein>
    <recommendedName>
        <fullName evidence="3">Polymerase nucleotidyl transferase domain-containing protein</fullName>
    </recommendedName>
</protein>
<dbReference type="AlphaFoldDB" id="A0A386WS84"/>
<dbReference type="RefSeq" id="WP_120572462.1">
    <property type="nucleotide sequence ID" value="NZ_CP024087.1"/>
</dbReference>
<dbReference type="KEGG" id="mtua:CSH63_25795"/>
<dbReference type="InterPro" id="IPR027417">
    <property type="entry name" value="P-loop_NTPase"/>
</dbReference>
<evidence type="ECO:0008006" key="3">
    <source>
        <dbReference type="Google" id="ProtNLM"/>
    </source>
</evidence>
<evidence type="ECO:0000313" key="2">
    <source>
        <dbReference type="Proteomes" id="UP000267804"/>
    </source>
</evidence>
<dbReference type="Proteomes" id="UP000267804">
    <property type="component" value="Chromosome"/>
</dbReference>
<evidence type="ECO:0000313" key="1">
    <source>
        <dbReference type="EMBL" id="AYF30792.1"/>
    </source>
</evidence>
<gene>
    <name evidence="1" type="ORF">CSH63_25795</name>
</gene>
<accession>A0A386WS84</accession>
<reference evidence="1 2" key="1">
    <citation type="submission" date="2017-10" db="EMBL/GenBank/DDBJ databases">
        <title>Integration of genomic and chemical information greatly accelerates assignment of the full stereostructure of myelolactone, a potent inhibitor of myeloma from a marine-derived Micromonospora.</title>
        <authorList>
            <person name="Kim M.C."/>
            <person name="Machado H."/>
            <person name="Jensen P.R."/>
            <person name="Fenical W."/>
        </authorList>
    </citation>
    <scope>NUCLEOTIDE SEQUENCE [LARGE SCALE GENOMIC DNA]</scope>
    <source>
        <strain evidence="1 2">CNY-010</strain>
    </source>
</reference>